<comment type="caution">
    <text evidence="1">The sequence shown here is derived from an EMBL/GenBank/DDBJ whole genome shotgun (WGS) entry which is preliminary data.</text>
</comment>
<evidence type="ECO:0000313" key="1">
    <source>
        <dbReference type="EMBL" id="GGS39565.1"/>
    </source>
</evidence>
<accession>A0ABQ2SUS6</accession>
<sequence length="80" mass="8987">MQRLALGVLFQDDLTGVVAAFGDDLHRLLEGLQGDVMKKRRVSEIVHPSHKAHPSLTNDRNTVCAAGRRPRRTPVHRRVL</sequence>
<evidence type="ECO:0000313" key="2">
    <source>
        <dbReference type="Proteomes" id="UP000620633"/>
    </source>
</evidence>
<keyword evidence="2" id="KW-1185">Reference proteome</keyword>
<organism evidence="1 2">
    <name type="scientific">Deinococcus knuensis</name>
    <dbReference type="NCBI Taxonomy" id="1837380"/>
    <lineage>
        <taxon>Bacteria</taxon>
        <taxon>Thermotogati</taxon>
        <taxon>Deinococcota</taxon>
        <taxon>Deinococci</taxon>
        <taxon>Deinococcales</taxon>
        <taxon>Deinococcaceae</taxon>
        <taxon>Deinococcus</taxon>
    </lineage>
</organism>
<proteinExistence type="predicted"/>
<dbReference type="EMBL" id="BMQO01000025">
    <property type="protein sequence ID" value="GGS39565.1"/>
    <property type="molecule type" value="Genomic_DNA"/>
</dbReference>
<name>A0ABQ2SUS6_9DEIO</name>
<reference evidence="2" key="1">
    <citation type="journal article" date="2019" name="Int. J. Syst. Evol. Microbiol.">
        <title>The Global Catalogue of Microorganisms (GCM) 10K type strain sequencing project: providing services to taxonomists for standard genome sequencing and annotation.</title>
        <authorList>
            <consortium name="The Broad Institute Genomics Platform"/>
            <consortium name="The Broad Institute Genome Sequencing Center for Infectious Disease"/>
            <person name="Wu L."/>
            <person name="Ma J."/>
        </authorList>
    </citation>
    <scope>NUCLEOTIDE SEQUENCE [LARGE SCALE GENOMIC DNA]</scope>
    <source>
        <strain evidence="2">JCM 31406</strain>
    </source>
</reference>
<gene>
    <name evidence="1" type="ORF">GCM10008961_33730</name>
</gene>
<protein>
    <submittedName>
        <fullName evidence="1">Uncharacterized protein</fullName>
    </submittedName>
</protein>
<dbReference type="Proteomes" id="UP000620633">
    <property type="component" value="Unassembled WGS sequence"/>
</dbReference>